<dbReference type="SMART" id="SM00382">
    <property type="entry name" value="AAA"/>
    <property type="match status" value="1"/>
</dbReference>
<keyword evidence="1 8" id="KW-0597">Phosphoprotein</keyword>
<keyword evidence="7" id="KW-0804">Transcription</keyword>
<proteinExistence type="predicted"/>
<dbReference type="PANTHER" id="PTHR32071">
    <property type="entry name" value="TRANSCRIPTIONAL REGULATORY PROTEIN"/>
    <property type="match status" value="1"/>
</dbReference>
<dbReference type="GO" id="GO:0000160">
    <property type="term" value="P:phosphorelay signal transduction system"/>
    <property type="evidence" value="ECO:0007669"/>
    <property type="project" value="UniProtKB-KW"/>
</dbReference>
<evidence type="ECO:0000259" key="9">
    <source>
        <dbReference type="PROSITE" id="PS50045"/>
    </source>
</evidence>
<organism evidence="11 12">
    <name type="scientific">Melittangium boletus DSM 14713</name>
    <dbReference type="NCBI Taxonomy" id="1294270"/>
    <lineage>
        <taxon>Bacteria</taxon>
        <taxon>Pseudomonadati</taxon>
        <taxon>Myxococcota</taxon>
        <taxon>Myxococcia</taxon>
        <taxon>Myxococcales</taxon>
        <taxon>Cystobacterineae</taxon>
        <taxon>Archangiaceae</taxon>
        <taxon>Melittangium</taxon>
    </lineage>
</organism>
<dbReference type="Proteomes" id="UP000217289">
    <property type="component" value="Chromosome"/>
</dbReference>
<dbReference type="PROSITE" id="PS50045">
    <property type="entry name" value="SIGMA54_INTERACT_4"/>
    <property type="match status" value="1"/>
</dbReference>
<dbReference type="InterPro" id="IPR011006">
    <property type="entry name" value="CheY-like_superfamily"/>
</dbReference>
<evidence type="ECO:0000313" key="11">
    <source>
        <dbReference type="EMBL" id="ATB28728.1"/>
    </source>
</evidence>
<dbReference type="InterPro" id="IPR058031">
    <property type="entry name" value="AAA_lid_NorR"/>
</dbReference>
<dbReference type="GO" id="GO:0006355">
    <property type="term" value="P:regulation of DNA-templated transcription"/>
    <property type="evidence" value="ECO:0007669"/>
    <property type="project" value="InterPro"/>
</dbReference>
<evidence type="ECO:0000256" key="8">
    <source>
        <dbReference type="PROSITE-ProRule" id="PRU00169"/>
    </source>
</evidence>
<dbReference type="InterPro" id="IPR025943">
    <property type="entry name" value="Sigma_54_int_dom_ATP-bd_2"/>
</dbReference>
<dbReference type="Pfam" id="PF02954">
    <property type="entry name" value="HTH_8"/>
    <property type="match status" value="1"/>
</dbReference>
<keyword evidence="12" id="KW-1185">Reference proteome</keyword>
<dbReference type="SUPFAM" id="SSF52540">
    <property type="entry name" value="P-loop containing nucleoside triphosphate hydrolases"/>
    <property type="match status" value="1"/>
</dbReference>
<evidence type="ECO:0000256" key="7">
    <source>
        <dbReference type="ARBA" id="ARBA00023163"/>
    </source>
</evidence>
<name>A0A250IBY3_9BACT</name>
<evidence type="ECO:0000256" key="5">
    <source>
        <dbReference type="ARBA" id="ARBA00023015"/>
    </source>
</evidence>
<gene>
    <name evidence="11" type="ORF">MEBOL_002177</name>
</gene>
<protein>
    <submittedName>
        <fullName evidence="11">Sigma-54-dependent Fis family transcriptional regulator</fullName>
    </submittedName>
</protein>
<dbReference type="Pfam" id="PF00072">
    <property type="entry name" value="Response_reg"/>
    <property type="match status" value="1"/>
</dbReference>
<dbReference type="KEGG" id="mbd:MEBOL_002177"/>
<evidence type="ECO:0000256" key="1">
    <source>
        <dbReference type="ARBA" id="ARBA00022553"/>
    </source>
</evidence>
<dbReference type="CDD" id="cd00009">
    <property type="entry name" value="AAA"/>
    <property type="match status" value="1"/>
</dbReference>
<dbReference type="FunFam" id="3.40.50.300:FF:000006">
    <property type="entry name" value="DNA-binding transcriptional regulator NtrC"/>
    <property type="match status" value="1"/>
</dbReference>
<dbReference type="GO" id="GO:0005524">
    <property type="term" value="F:ATP binding"/>
    <property type="evidence" value="ECO:0007669"/>
    <property type="project" value="UniProtKB-KW"/>
</dbReference>
<keyword evidence="3" id="KW-0067">ATP-binding</keyword>
<evidence type="ECO:0000313" key="12">
    <source>
        <dbReference type="Proteomes" id="UP000217289"/>
    </source>
</evidence>
<accession>A0A250IBY3</accession>
<evidence type="ECO:0000256" key="4">
    <source>
        <dbReference type="ARBA" id="ARBA00023012"/>
    </source>
</evidence>
<dbReference type="SMART" id="SM00448">
    <property type="entry name" value="REC"/>
    <property type="match status" value="1"/>
</dbReference>
<evidence type="ECO:0000256" key="2">
    <source>
        <dbReference type="ARBA" id="ARBA00022741"/>
    </source>
</evidence>
<dbReference type="InterPro" id="IPR027417">
    <property type="entry name" value="P-loop_NTPase"/>
</dbReference>
<dbReference type="SUPFAM" id="SSF46689">
    <property type="entry name" value="Homeodomain-like"/>
    <property type="match status" value="1"/>
</dbReference>
<dbReference type="Gene3D" id="1.10.10.60">
    <property type="entry name" value="Homeodomain-like"/>
    <property type="match status" value="1"/>
</dbReference>
<dbReference type="InterPro" id="IPR025944">
    <property type="entry name" value="Sigma_54_int_dom_CS"/>
</dbReference>
<dbReference type="CDD" id="cd00156">
    <property type="entry name" value="REC"/>
    <property type="match status" value="1"/>
</dbReference>
<dbReference type="InterPro" id="IPR002197">
    <property type="entry name" value="HTH_Fis"/>
</dbReference>
<dbReference type="InterPro" id="IPR003593">
    <property type="entry name" value="AAA+_ATPase"/>
</dbReference>
<dbReference type="FunFam" id="3.40.50.2300:FF:000018">
    <property type="entry name" value="DNA-binding transcriptional regulator NtrC"/>
    <property type="match status" value="1"/>
</dbReference>
<feature type="modified residue" description="4-aspartylphosphate" evidence="8">
    <location>
        <position position="56"/>
    </location>
</feature>
<dbReference type="Pfam" id="PF00158">
    <property type="entry name" value="Sigma54_activat"/>
    <property type="match status" value="1"/>
</dbReference>
<dbReference type="RefSeq" id="WP_095977383.1">
    <property type="nucleotide sequence ID" value="NZ_CP022163.1"/>
</dbReference>
<dbReference type="SUPFAM" id="SSF52172">
    <property type="entry name" value="CheY-like"/>
    <property type="match status" value="1"/>
</dbReference>
<sequence>MSTPKGRILVVEDEREMRALLEKGLTRRGFQPTVLGSAAEAFARLESEDFDTVLTDLRMPGMDGLALCERVVLNRPDIPVVVVTAFGSLETAVAAIRAGAYDFVTKPVDLDALALLLERAVRHRALREEVRRLRRALSDASSDGGVVGESLALRRVYELIDRVADSDASVLVTGESGTGKEVAARALHARSRRQAGPFVAINCAAMPEALLESELFGHAKGAFTDAKAARTGLFVQASGGTLFLDEVGELPLTLQPKLLRALQERTVRPVGGDAEVPFDARIVAATNRDLELAVEEDRFREDLYYRLNVIGLELPPLRARGNDVLLLAQRFLEHFAARSGKRVRGLSPAVAQRLLAYGWPGNVRELQNCIERAVALTTYEQLTVEDLPERIRDYRASNPNAQGNDVSELVSLEEMERRYIQRVIETVGGSRTLASRILGVDRKTLYRKLGRRHPVAAALAAEDKDDAKE</sequence>
<keyword evidence="4" id="KW-0902">Two-component regulatory system</keyword>
<dbReference type="Gene3D" id="1.10.8.60">
    <property type="match status" value="1"/>
</dbReference>
<dbReference type="EMBL" id="CP022163">
    <property type="protein sequence ID" value="ATB28728.1"/>
    <property type="molecule type" value="Genomic_DNA"/>
</dbReference>
<feature type="domain" description="Response regulatory" evidence="10">
    <location>
        <begin position="7"/>
        <end position="121"/>
    </location>
</feature>
<dbReference type="InterPro" id="IPR002078">
    <property type="entry name" value="Sigma_54_int"/>
</dbReference>
<dbReference type="PROSITE" id="PS50110">
    <property type="entry name" value="RESPONSE_REGULATORY"/>
    <property type="match status" value="1"/>
</dbReference>
<dbReference type="GO" id="GO:0043565">
    <property type="term" value="F:sequence-specific DNA binding"/>
    <property type="evidence" value="ECO:0007669"/>
    <property type="project" value="InterPro"/>
</dbReference>
<dbReference type="Pfam" id="PF25601">
    <property type="entry name" value="AAA_lid_14"/>
    <property type="match status" value="1"/>
</dbReference>
<feature type="domain" description="Sigma-54 factor interaction" evidence="9">
    <location>
        <begin position="146"/>
        <end position="375"/>
    </location>
</feature>
<dbReference type="Gene3D" id="3.40.50.300">
    <property type="entry name" value="P-loop containing nucleotide triphosphate hydrolases"/>
    <property type="match status" value="1"/>
</dbReference>
<keyword evidence="5" id="KW-0805">Transcription regulation</keyword>
<reference evidence="11 12" key="1">
    <citation type="submission" date="2017-06" db="EMBL/GenBank/DDBJ databases">
        <authorList>
            <person name="Kim H.J."/>
            <person name="Triplett B.A."/>
        </authorList>
    </citation>
    <scope>NUCLEOTIDE SEQUENCE [LARGE SCALE GENOMIC DNA]</scope>
    <source>
        <strain evidence="11 12">DSM 14713</strain>
    </source>
</reference>
<dbReference type="PROSITE" id="PS00688">
    <property type="entry name" value="SIGMA54_INTERACT_3"/>
    <property type="match status" value="1"/>
</dbReference>
<dbReference type="OrthoDB" id="9763792at2"/>
<dbReference type="PROSITE" id="PS00676">
    <property type="entry name" value="SIGMA54_INTERACT_2"/>
    <property type="match status" value="1"/>
</dbReference>
<evidence type="ECO:0000256" key="6">
    <source>
        <dbReference type="ARBA" id="ARBA00023125"/>
    </source>
</evidence>
<dbReference type="AlphaFoldDB" id="A0A250IBY3"/>
<dbReference type="Gene3D" id="3.40.50.2300">
    <property type="match status" value="1"/>
</dbReference>
<dbReference type="InterPro" id="IPR001789">
    <property type="entry name" value="Sig_transdc_resp-reg_receiver"/>
</dbReference>
<dbReference type="InterPro" id="IPR009057">
    <property type="entry name" value="Homeodomain-like_sf"/>
</dbReference>
<evidence type="ECO:0000259" key="10">
    <source>
        <dbReference type="PROSITE" id="PS50110"/>
    </source>
</evidence>
<evidence type="ECO:0000256" key="3">
    <source>
        <dbReference type="ARBA" id="ARBA00022840"/>
    </source>
</evidence>
<keyword evidence="2" id="KW-0547">Nucleotide-binding</keyword>
<keyword evidence="6" id="KW-0238">DNA-binding</keyword>